<dbReference type="AlphaFoldDB" id="A0A7R9MP67"/>
<dbReference type="EMBL" id="CAJPVJ010028681">
    <property type="protein sequence ID" value="CAG2179776.1"/>
    <property type="molecule type" value="Genomic_DNA"/>
</dbReference>
<dbReference type="Proteomes" id="UP000728032">
    <property type="component" value="Unassembled WGS sequence"/>
</dbReference>
<gene>
    <name evidence="1" type="ORF">ONB1V03_LOCUS19200</name>
</gene>
<name>A0A7R9MP67_9ACAR</name>
<feature type="non-terminal residue" evidence="1">
    <location>
        <position position="262"/>
    </location>
</feature>
<evidence type="ECO:0000313" key="2">
    <source>
        <dbReference type="Proteomes" id="UP000728032"/>
    </source>
</evidence>
<proteinExistence type="predicted"/>
<protein>
    <recommendedName>
        <fullName evidence="3">UDP-glucuronosyltransferase</fullName>
    </recommendedName>
</protein>
<feature type="non-terminal residue" evidence="1">
    <location>
        <position position="1"/>
    </location>
</feature>
<dbReference type="SUPFAM" id="SSF53756">
    <property type="entry name" value="UDP-Glycosyltransferase/glycogen phosphorylase"/>
    <property type="match status" value="1"/>
</dbReference>
<keyword evidence="2" id="KW-1185">Reference proteome</keyword>
<accession>A0A7R9MP67</accession>
<dbReference type="Gene3D" id="3.40.50.2000">
    <property type="entry name" value="Glycogen Phosphorylase B"/>
    <property type="match status" value="2"/>
</dbReference>
<evidence type="ECO:0000313" key="1">
    <source>
        <dbReference type="EMBL" id="CAD7662640.1"/>
    </source>
</evidence>
<organism evidence="1">
    <name type="scientific">Oppiella nova</name>
    <dbReference type="NCBI Taxonomy" id="334625"/>
    <lineage>
        <taxon>Eukaryota</taxon>
        <taxon>Metazoa</taxon>
        <taxon>Ecdysozoa</taxon>
        <taxon>Arthropoda</taxon>
        <taxon>Chelicerata</taxon>
        <taxon>Arachnida</taxon>
        <taxon>Acari</taxon>
        <taxon>Acariformes</taxon>
        <taxon>Sarcoptiformes</taxon>
        <taxon>Oribatida</taxon>
        <taxon>Brachypylina</taxon>
        <taxon>Oppioidea</taxon>
        <taxon>Oppiidae</taxon>
        <taxon>Oppiella</taxon>
    </lineage>
</organism>
<dbReference type="EMBL" id="OC943506">
    <property type="protein sequence ID" value="CAD7662640.1"/>
    <property type="molecule type" value="Genomic_DNA"/>
</dbReference>
<sequence>YGVEEVLITHPDRPPHVDPAQHWADALIKSKCITNLSALQTAINIRTMFMQHLVDEVKVLDSVFEKVIASTKPDVIVLDQMKAIPAVLLSGIPWVATCSFNPLIFLGDEVTPPPNSGLPASGPVSEWKAFTETTNSAQYPVWKAFDEWVQSKGLPPLAKDRFIYDSPYLNIYGYPLELDYLDIRPLPPKWYRFDNLKRTEQQQKFEIPVPLRGRPGKLVYFSMGSMGGTDLNLMKRLVTILSKSKHRFIVSKGPLHEEYDLP</sequence>
<dbReference type="OrthoDB" id="5835829at2759"/>
<evidence type="ECO:0008006" key="3">
    <source>
        <dbReference type="Google" id="ProtNLM"/>
    </source>
</evidence>
<reference evidence="1" key="1">
    <citation type="submission" date="2020-11" db="EMBL/GenBank/DDBJ databases">
        <authorList>
            <person name="Tran Van P."/>
        </authorList>
    </citation>
    <scope>NUCLEOTIDE SEQUENCE</scope>
</reference>